<dbReference type="PANTHER" id="PTHR42716:SF2">
    <property type="entry name" value="L-ASPARTATE OXIDASE, CHLOROPLASTIC"/>
    <property type="match status" value="1"/>
</dbReference>
<dbReference type="PANTHER" id="PTHR42716">
    <property type="entry name" value="L-ASPARTATE OXIDASE"/>
    <property type="match status" value="1"/>
</dbReference>
<reference evidence="15" key="1">
    <citation type="journal article" date="2014" name="Int. J. Syst. Evol. Microbiol.">
        <title>Complete genome sequence of Corynebacterium casei LMG S-19264T (=DSM 44701T), isolated from a smear-ripened cheese.</title>
        <authorList>
            <consortium name="US DOE Joint Genome Institute (JGI-PGF)"/>
            <person name="Walter F."/>
            <person name="Albersmeier A."/>
            <person name="Kalinowski J."/>
            <person name="Ruckert C."/>
        </authorList>
    </citation>
    <scope>NUCLEOTIDE SEQUENCE</scope>
    <source>
        <strain evidence="15">CGMCC 1.14988</strain>
    </source>
</reference>
<evidence type="ECO:0000256" key="10">
    <source>
        <dbReference type="ARBA" id="ARBA00029426"/>
    </source>
</evidence>
<protein>
    <recommendedName>
        <fullName evidence="5">L-aspartate oxidase</fullName>
        <ecNumber evidence="4">1.4.3.16</ecNumber>
    </recommendedName>
    <alternativeName>
        <fullName evidence="11">Quinolinate synthase B</fullName>
    </alternativeName>
</protein>
<dbReference type="InterPro" id="IPR027477">
    <property type="entry name" value="Succ_DH/fumarate_Rdtase_cat_sf"/>
</dbReference>
<sequence>MMTTSSIPPSPAIVDDRVRADVVIVGAGVAGLYAAARLPDHLEVVVVDKGVPGGDSGSSPWAQGGLAVALGPDDSPAVHAADTRLAGDGLCDPVAVDVLTREAPGHVRQLLRMGAQFDRVAGELDSDDPGHLDLAREGGQRVPRSVHRADATGAELVRVLRAAAAPKVSRLAGIAVGLAQDDARRVTGLWVLVEGRVVAVEARAVLLATGGCGGLFAATTNPAHATADGVALALAAGAAVRDLEFVQFHPTGLAVAGTWRFLLTEALRGAGATLHDAQGNRFLLERHPDAELAPRHVVAKAILDQHDGTAWLDATHLSEQQFASEFPTVLAGARRYGFDLVNERVPVTPAAHYQVGGVRTDLDGRTSLHGLYAAGEVASTGVHGANRMAGNSLSEALVFGARAVDALVAELPSRQGDLGPAPALASRPSVATDGLRDRLRSAMLTGAGPVRTEAGLATVAAALDTMVGDLDLPAAVPDEVELWHALRVSRLLVRAARLRTESRGGHWRDDHPASDDAWADVHLEHVATRRPGDG</sequence>
<dbReference type="UniPathway" id="UPA00253">
    <property type="reaction ID" value="UER00326"/>
</dbReference>
<dbReference type="GO" id="GO:0034628">
    <property type="term" value="P:'de novo' NAD+ biosynthetic process from L-aspartate"/>
    <property type="evidence" value="ECO:0007669"/>
    <property type="project" value="TreeGrafter"/>
</dbReference>
<gene>
    <name evidence="15" type="primary">nadB</name>
    <name evidence="15" type="ORF">GCM10011354_28070</name>
</gene>
<dbReference type="SUPFAM" id="SSF46977">
    <property type="entry name" value="Succinate dehydrogenase/fumarate reductase flavoprotein C-terminal domain"/>
    <property type="match status" value="1"/>
</dbReference>
<feature type="domain" description="FAD-dependent oxidoreductase 2 FAD-binding" evidence="13">
    <location>
        <begin position="21"/>
        <end position="393"/>
    </location>
</feature>
<dbReference type="Pfam" id="PF00890">
    <property type="entry name" value="FAD_binding_2"/>
    <property type="match status" value="1"/>
</dbReference>
<comment type="function">
    <text evidence="10">Catalyzes the oxidation of L-aspartate to iminoaspartate, the first step in the de novo biosynthesis of NAD(+).</text>
</comment>
<dbReference type="Gene3D" id="3.50.50.60">
    <property type="entry name" value="FAD/NAD(P)-binding domain"/>
    <property type="match status" value="1"/>
</dbReference>
<proteinExistence type="inferred from homology"/>
<dbReference type="InterPro" id="IPR005288">
    <property type="entry name" value="NadB"/>
</dbReference>
<dbReference type="RefSeq" id="WP_205745223.1">
    <property type="nucleotide sequence ID" value="NZ_BMHA01000011.1"/>
</dbReference>
<dbReference type="InterPro" id="IPR037099">
    <property type="entry name" value="Fum_R/Succ_DH_flav-like_C_sf"/>
</dbReference>
<feature type="domain" description="Fumarate reductase/succinate dehydrogenase flavoprotein-like C-terminal" evidence="14">
    <location>
        <begin position="437"/>
        <end position="521"/>
    </location>
</feature>
<name>A0A8J3EYN4_9ACTN</name>
<evidence type="ECO:0000256" key="2">
    <source>
        <dbReference type="ARBA" id="ARBA00004950"/>
    </source>
</evidence>
<dbReference type="GO" id="GO:0008734">
    <property type="term" value="F:L-aspartate oxidase activity"/>
    <property type="evidence" value="ECO:0007669"/>
    <property type="project" value="UniProtKB-EC"/>
</dbReference>
<organism evidence="15 16">
    <name type="scientific">Egicoccus halophilus</name>
    <dbReference type="NCBI Taxonomy" id="1670830"/>
    <lineage>
        <taxon>Bacteria</taxon>
        <taxon>Bacillati</taxon>
        <taxon>Actinomycetota</taxon>
        <taxon>Nitriliruptoria</taxon>
        <taxon>Egicoccales</taxon>
        <taxon>Egicoccaceae</taxon>
        <taxon>Egicoccus</taxon>
    </lineage>
</organism>
<evidence type="ECO:0000313" key="15">
    <source>
        <dbReference type="EMBL" id="GGI08234.1"/>
    </source>
</evidence>
<dbReference type="AlphaFoldDB" id="A0A8J3EYN4"/>
<evidence type="ECO:0000256" key="8">
    <source>
        <dbReference type="ARBA" id="ARBA00022827"/>
    </source>
</evidence>
<evidence type="ECO:0000256" key="7">
    <source>
        <dbReference type="ARBA" id="ARBA00022642"/>
    </source>
</evidence>
<accession>A0A8J3EYN4</accession>
<evidence type="ECO:0000256" key="4">
    <source>
        <dbReference type="ARBA" id="ARBA00012173"/>
    </source>
</evidence>
<dbReference type="InterPro" id="IPR015939">
    <property type="entry name" value="Fum_Rdtase/Succ_DH_flav-like_C"/>
</dbReference>
<evidence type="ECO:0000256" key="3">
    <source>
        <dbReference type="ARBA" id="ARBA00008562"/>
    </source>
</evidence>
<evidence type="ECO:0000256" key="6">
    <source>
        <dbReference type="ARBA" id="ARBA00022630"/>
    </source>
</evidence>
<dbReference type="PRINTS" id="PR00368">
    <property type="entry name" value="FADPNR"/>
</dbReference>
<dbReference type="Gene3D" id="3.90.700.10">
    <property type="entry name" value="Succinate dehydrogenase/fumarate reductase flavoprotein, catalytic domain"/>
    <property type="match status" value="1"/>
</dbReference>
<evidence type="ECO:0000256" key="5">
    <source>
        <dbReference type="ARBA" id="ARBA00021901"/>
    </source>
</evidence>
<evidence type="ECO:0000259" key="14">
    <source>
        <dbReference type="Pfam" id="PF02910"/>
    </source>
</evidence>
<keyword evidence="16" id="KW-1185">Reference proteome</keyword>
<comment type="catalytic activity">
    <reaction evidence="12">
        <text>L-aspartate + O2 = iminosuccinate + H2O2</text>
        <dbReference type="Rhea" id="RHEA:25876"/>
        <dbReference type="ChEBI" id="CHEBI:15379"/>
        <dbReference type="ChEBI" id="CHEBI:16240"/>
        <dbReference type="ChEBI" id="CHEBI:29991"/>
        <dbReference type="ChEBI" id="CHEBI:77875"/>
        <dbReference type="EC" id="1.4.3.16"/>
    </reaction>
    <physiologicalReaction direction="left-to-right" evidence="12">
        <dbReference type="Rhea" id="RHEA:25877"/>
    </physiologicalReaction>
</comment>
<evidence type="ECO:0000313" key="16">
    <source>
        <dbReference type="Proteomes" id="UP000650511"/>
    </source>
</evidence>
<keyword evidence="7" id="KW-0662">Pyridine nucleotide biosynthesis</keyword>
<dbReference type="EC" id="1.4.3.16" evidence="4"/>
<evidence type="ECO:0000256" key="11">
    <source>
        <dbReference type="ARBA" id="ARBA00030386"/>
    </source>
</evidence>
<evidence type="ECO:0000256" key="1">
    <source>
        <dbReference type="ARBA" id="ARBA00001974"/>
    </source>
</evidence>
<keyword evidence="9" id="KW-0560">Oxidoreductase</keyword>
<evidence type="ECO:0000256" key="9">
    <source>
        <dbReference type="ARBA" id="ARBA00023002"/>
    </source>
</evidence>
<dbReference type="Pfam" id="PF02910">
    <property type="entry name" value="Succ_DH_flav_C"/>
    <property type="match status" value="1"/>
</dbReference>
<keyword evidence="6" id="KW-0285">Flavoprotein</keyword>
<dbReference type="Proteomes" id="UP000650511">
    <property type="component" value="Unassembled WGS sequence"/>
</dbReference>
<comment type="caution">
    <text evidence="15">The sequence shown here is derived from an EMBL/GenBank/DDBJ whole genome shotgun (WGS) entry which is preliminary data.</text>
</comment>
<dbReference type="SUPFAM" id="SSF51905">
    <property type="entry name" value="FAD/NAD(P)-binding domain"/>
    <property type="match status" value="1"/>
</dbReference>
<dbReference type="InterPro" id="IPR036188">
    <property type="entry name" value="FAD/NAD-bd_sf"/>
</dbReference>
<dbReference type="SUPFAM" id="SSF56425">
    <property type="entry name" value="Succinate dehydrogenase/fumarate reductase flavoprotein, catalytic domain"/>
    <property type="match status" value="1"/>
</dbReference>
<evidence type="ECO:0000259" key="13">
    <source>
        <dbReference type="Pfam" id="PF00890"/>
    </source>
</evidence>
<comment type="pathway">
    <text evidence="2">Cofactor biosynthesis; NAD(+) biosynthesis; iminoaspartate from L-aspartate (oxidase route): step 1/1.</text>
</comment>
<reference evidence="15" key="2">
    <citation type="submission" date="2020-09" db="EMBL/GenBank/DDBJ databases">
        <authorList>
            <person name="Sun Q."/>
            <person name="Zhou Y."/>
        </authorList>
    </citation>
    <scope>NUCLEOTIDE SEQUENCE</scope>
    <source>
        <strain evidence="15">CGMCC 1.14988</strain>
    </source>
</reference>
<dbReference type="Gene3D" id="1.20.58.100">
    <property type="entry name" value="Fumarate reductase/succinate dehydrogenase flavoprotein-like, C-terminal domain"/>
    <property type="match status" value="1"/>
</dbReference>
<keyword evidence="8" id="KW-0274">FAD</keyword>
<dbReference type="InterPro" id="IPR003953">
    <property type="entry name" value="FAD-dep_OxRdtase_2_FAD-bd"/>
</dbReference>
<comment type="cofactor">
    <cofactor evidence="1">
        <name>FAD</name>
        <dbReference type="ChEBI" id="CHEBI:57692"/>
    </cofactor>
</comment>
<evidence type="ECO:0000256" key="12">
    <source>
        <dbReference type="ARBA" id="ARBA00048305"/>
    </source>
</evidence>
<dbReference type="GO" id="GO:0033765">
    <property type="term" value="F:steroid dehydrogenase activity, acting on the CH-CH group of donors"/>
    <property type="evidence" value="ECO:0007669"/>
    <property type="project" value="UniProtKB-ARBA"/>
</dbReference>
<dbReference type="EMBL" id="BMHA01000011">
    <property type="protein sequence ID" value="GGI08234.1"/>
    <property type="molecule type" value="Genomic_DNA"/>
</dbReference>
<comment type="similarity">
    <text evidence="3">Belongs to the FAD-dependent oxidoreductase 2 family. NadB subfamily.</text>
</comment>